<name>A0A0G1QEI0_9BACT</name>
<dbReference type="Gene3D" id="3.10.20.580">
    <property type="match status" value="1"/>
</dbReference>
<dbReference type="Gene3D" id="3.60.15.10">
    <property type="entry name" value="Ribonuclease Z/Hydroxyacylglutathione hydrolase-like"/>
    <property type="match status" value="1"/>
</dbReference>
<evidence type="ECO:0000256" key="3">
    <source>
        <dbReference type="ARBA" id="ARBA00022723"/>
    </source>
</evidence>
<evidence type="ECO:0000313" key="16">
    <source>
        <dbReference type="Proteomes" id="UP000033999"/>
    </source>
</evidence>
<feature type="binding site" evidence="12">
    <location>
        <position position="509"/>
    </location>
    <ligand>
        <name>Ca(2+)</name>
        <dbReference type="ChEBI" id="CHEBI:29108"/>
    </ligand>
</feature>
<evidence type="ECO:0000256" key="9">
    <source>
        <dbReference type="HAMAP-Rule" id="MF_01491"/>
    </source>
</evidence>
<feature type="binding site" evidence="12">
    <location>
        <position position="206"/>
    </location>
    <ligand>
        <name>Zn(2+)</name>
        <dbReference type="ChEBI" id="CHEBI:29105"/>
        <label>1</label>
        <note>catalytic</note>
    </ligand>
</feature>
<dbReference type="InterPro" id="IPR030854">
    <property type="entry name" value="RNase_J_bac"/>
</dbReference>
<evidence type="ECO:0000313" key="15">
    <source>
        <dbReference type="EMBL" id="KKU07065.1"/>
    </source>
</evidence>
<reference evidence="15 16" key="1">
    <citation type="journal article" date="2015" name="Nature">
        <title>rRNA introns, odd ribosomes, and small enigmatic genomes across a large radiation of phyla.</title>
        <authorList>
            <person name="Brown C.T."/>
            <person name="Hug L.A."/>
            <person name="Thomas B.C."/>
            <person name="Sharon I."/>
            <person name="Castelle C.J."/>
            <person name="Singh A."/>
            <person name="Wilkins M.J."/>
            <person name="Williams K.H."/>
            <person name="Banfield J.F."/>
        </authorList>
    </citation>
    <scope>NUCLEOTIDE SEQUENCE [LARGE SCALE GENOMIC DNA]</scope>
</reference>
<dbReference type="InterPro" id="IPR011108">
    <property type="entry name" value="RMMBL"/>
</dbReference>
<comment type="similarity">
    <text evidence="9">Belongs to the metallo-beta-lactamase superfamily. RNA-metabolizing metallo-beta-lactamase-like family. Bacterial RNase J subfamily.</text>
</comment>
<dbReference type="Pfam" id="PF00753">
    <property type="entry name" value="Lactamase_B"/>
    <property type="match status" value="1"/>
</dbReference>
<feature type="binding site" evidence="12">
    <location>
        <position position="111"/>
    </location>
    <ligand>
        <name>Ca(2+)</name>
        <dbReference type="ChEBI" id="CHEBI:29108"/>
    </ligand>
</feature>
<dbReference type="CDD" id="cd07714">
    <property type="entry name" value="RNaseJ_MBL-fold"/>
    <property type="match status" value="1"/>
</dbReference>
<feature type="binding site" evidence="12">
    <location>
        <position position="113"/>
    </location>
    <ligand>
        <name>Ca(2+)</name>
        <dbReference type="ChEBI" id="CHEBI:29108"/>
    </ligand>
</feature>
<dbReference type="PATRIC" id="fig|1619041.3.peg.559"/>
<dbReference type="InterPro" id="IPR001279">
    <property type="entry name" value="Metallo-B-lactamas"/>
</dbReference>
<feature type="active site" description="Proton donor" evidence="10">
    <location>
        <position position="260"/>
    </location>
</feature>
<dbReference type="PANTHER" id="PTHR43694">
    <property type="entry name" value="RIBONUCLEASE J"/>
    <property type="match status" value="1"/>
</dbReference>
<keyword evidence="6 12" id="KW-0862">Zinc</keyword>
<keyword evidence="4 9" id="KW-0255">Endonuclease</keyword>
<dbReference type="Proteomes" id="UP000033999">
    <property type="component" value="Unassembled WGS sequence"/>
</dbReference>
<dbReference type="AlphaFoldDB" id="A0A0G1QEI0"/>
<evidence type="ECO:0000256" key="10">
    <source>
        <dbReference type="PIRSR" id="PIRSR004803-1"/>
    </source>
</evidence>
<keyword evidence="5 9" id="KW-0378">Hydrolase</keyword>
<dbReference type="Pfam" id="PF17770">
    <property type="entry name" value="RNase_J_C"/>
    <property type="match status" value="1"/>
</dbReference>
<comment type="caution">
    <text evidence="15">The sequence shown here is derived from an EMBL/GenBank/DDBJ whole genome shotgun (WGS) entry which is preliminary data.</text>
</comment>
<evidence type="ECO:0000256" key="6">
    <source>
        <dbReference type="ARBA" id="ARBA00022833"/>
    </source>
</evidence>
<keyword evidence="12" id="KW-0106">Calcium</keyword>
<dbReference type="InterPro" id="IPR055132">
    <property type="entry name" value="RNase_J_b_CASP"/>
</dbReference>
<evidence type="ECO:0000256" key="8">
    <source>
        <dbReference type="ARBA" id="ARBA00022884"/>
    </source>
</evidence>
<feature type="binding site" evidence="11">
    <location>
        <begin position="429"/>
        <end position="433"/>
    </location>
    <ligand>
        <name>substrate</name>
    </ligand>
</feature>
<dbReference type="PIRSF" id="PIRSF004803">
    <property type="entry name" value="RnjA"/>
    <property type="match status" value="1"/>
</dbReference>
<dbReference type="InterPro" id="IPR036866">
    <property type="entry name" value="RibonucZ/Hydroxyglut_hydro"/>
</dbReference>
<dbReference type="SUPFAM" id="SSF56281">
    <property type="entry name" value="Metallo-hydrolase/oxidoreductase"/>
    <property type="match status" value="1"/>
</dbReference>
<feature type="binding site" evidence="12">
    <location>
        <position position="140"/>
    </location>
    <ligand>
        <name>Zn(2+)</name>
        <dbReference type="ChEBI" id="CHEBI:29105"/>
        <label>1</label>
        <note>catalytic</note>
    </ligand>
</feature>
<dbReference type="InterPro" id="IPR042173">
    <property type="entry name" value="RNase_J_2"/>
</dbReference>
<keyword evidence="3 12" id="KW-0479">Metal-binding</keyword>
<organism evidence="15 16">
    <name type="scientific">Candidatus Magasanikbacteria bacterium GW2011_GWA2_45_39</name>
    <dbReference type="NCBI Taxonomy" id="1619041"/>
    <lineage>
        <taxon>Bacteria</taxon>
        <taxon>Candidatus Magasanikiibacteriota</taxon>
    </lineage>
</organism>
<dbReference type="Pfam" id="PF22505">
    <property type="entry name" value="RNase_J_b_CASP"/>
    <property type="match status" value="1"/>
</dbReference>
<feature type="binding site" evidence="12">
    <location>
        <position position="136"/>
    </location>
    <ligand>
        <name>Zn(2+)</name>
        <dbReference type="ChEBI" id="CHEBI:29105"/>
        <label>1</label>
        <note>catalytic</note>
    </ligand>
</feature>
<gene>
    <name evidence="9" type="primary">rnj</name>
    <name evidence="15" type="ORF">UX10_C0016G0020</name>
</gene>
<dbReference type="GO" id="GO:0005737">
    <property type="term" value="C:cytoplasm"/>
    <property type="evidence" value="ECO:0007669"/>
    <property type="project" value="UniProtKB-SubCell"/>
</dbReference>
<comment type="cofactor">
    <cofactor evidence="12">
        <name>Ca(2+)</name>
        <dbReference type="ChEBI" id="CHEBI:29108"/>
    </cofactor>
    <text evidence="12">Binds 1 Ca(2+) cation per subunit. Seen in 1 crystal structure, it is not clear if it is physiologically important.</text>
</comment>
<keyword evidence="2 9" id="KW-0540">Nuclease</keyword>
<keyword evidence="1 9" id="KW-0963">Cytoplasm</keyword>
<feature type="binding site" evidence="12">
    <location>
        <position position="228"/>
    </location>
    <ligand>
        <name>Zn(2+)</name>
        <dbReference type="ChEBI" id="CHEBI:29105"/>
        <label>1</label>
        <note>catalytic</note>
    </ligand>
</feature>
<dbReference type="GO" id="GO:0003723">
    <property type="term" value="F:RNA binding"/>
    <property type="evidence" value="ECO:0007669"/>
    <property type="project" value="UniProtKB-UniRule"/>
</dbReference>
<feature type="region of interest" description="Disordered" evidence="13">
    <location>
        <begin position="1"/>
        <end position="67"/>
    </location>
</feature>
<keyword evidence="9" id="KW-0698">rRNA processing</keyword>
<feature type="binding site" evidence="12">
    <location>
        <position position="138"/>
    </location>
    <ligand>
        <name>Zn(2+)</name>
        <dbReference type="ChEBI" id="CHEBI:29105"/>
        <label>1</label>
        <note>catalytic</note>
    </ligand>
</feature>
<comment type="subcellular location">
    <subcellularLocation>
        <location evidence="9">Cytoplasm</location>
    </subcellularLocation>
</comment>
<dbReference type="Gene3D" id="3.40.50.10710">
    <property type="entry name" value="Metallo-hydrolase/oxidoreductase"/>
    <property type="match status" value="1"/>
</dbReference>
<dbReference type="EC" id="3.1.-.-" evidence="9"/>
<dbReference type="PANTHER" id="PTHR43694:SF1">
    <property type="entry name" value="RIBONUCLEASE J"/>
    <property type="match status" value="1"/>
</dbReference>
<protein>
    <recommendedName>
        <fullName evidence="9">Ribonuclease J</fullName>
        <shortName evidence="9">RNase J</shortName>
        <ecNumber evidence="9">3.1.-.-</ecNumber>
    </recommendedName>
</protein>
<comment type="caution">
    <text evidence="9">Lacks conserved residue(s) required for the propagation of feature annotation.</text>
</comment>
<dbReference type="GO" id="GO:0008270">
    <property type="term" value="F:zinc ion binding"/>
    <property type="evidence" value="ECO:0007669"/>
    <property type="project" value="InterPro"/>
</dbReference>
<evidence type="ECO:0000256" key="2">
    <source>
        <dbReference type="ARBA" id="ARBA00022722"/>
    </source>
</evidence>
<dbReference type="InterPro" id="IPR041636">
    <property type="entry name" value="RNase_J_C"/>
</dbReference>
<feature type="binding site" evidence="12">
    <location>
        <position position="455"/>
    </location>
    <ligand>
        <name>Zn(2+)</name>
        <dbReference type="ChEBI" id="CHEBI:29105"/>
        <label>1</label>
        <note>catalytic</note>
    </ligand>
</feature>
<dbReference type="GO" id="GO:0004534">
    <property type="term" value="F:5'-3' RNA exonuclease activity"/>
    <property type="evidence" value="ECO:0007669"/>
    <property type="project" value="UniProtKB-UniRule"/>
</dbReference>
<evidence type="ECO:0000256" key="12">
    <source>
        <dbReference type="PIRSR" id="PIRSR004803-3"/>
    </source>
</evidence>
<feature type="domain" description="Metallo-beta-lactamase" evidence="14">
    <location>
        <begin position="83"/>
        <end position="269"/>
    </location>
</feature>
<comment type="function">
    <text evidence="9">An RNase that has 5'-3' exonuclease and possibly endonuclease activity. Involved in maturation of rRNA and in some organisms also mRNA maturation and/or decay.</text>
</comment>
<dbReference type="GO" id="GO:0006364">
    <property type="term" value="P:rRNA processing"/>
    <property type="evidence" value="ECO:0007669"/>
    <property type="project" value="UniProtKB-UniRule"/>
</dbReference>
<proteinExistence type="inferred from homology"/>
<evidence type="ECO:0000256" key="5">
    <source>
        <dbReference type="ARBA" id="ARBA00022801"/>
    </source>
</evidence>
<feature type="active site" description="Proton acceptor" evidence="10">
    <location>
        <position position="433"/>
    </location>
</feature>
<evidence type="ECO:0000256" key="11">
    <source>
        <dbReference type="PIRSR" id="PIRSR004803-2"/>
    </source>
</evidence>
<feature type="binding site" evidence="12">
    <location>
        <position position="141"/>
    </location>
    <ligand>
        <name>Zn(2+)</name>
        <dbReference type="ChEBI" id="CHEBI:29105"/>
        <label>1</label>
        <note>catalytic</note>
    </ligand>
</feature>
<dbReference type="InterPro" id="IPR004613">
    <property type="entry name" value="RNase_J"/>
</dbReference>
<evidence type="ECO:0000256" key="4">
    <source>
        <dbReference type="ARBA" id="ARBA00022759"/>
    </source>
</evidence>
<evidence type="ECO:0000256" key="13">
    <source>
        <dbReference type="SAM" id="MobiDB-lite"/>
    </source>
</evidence>
<evidence type="ECO:0000256" key="7">
    <source>
        <dbReference type="ARBA" id="ARBA00022839"/>
    </source>
</evidence>
<dbReference type="Pfam" id="PF07521">
    <property type="entry name" value="RMMBL"/>
    <property type="match status" value="1"/>
</dbReference>
<dbReference type="NCBIfam" id="TIGR00649">
    <property type="entry name" value="MG423"/>
    <property type="match status" value="1"/>
</dbReference>
<dbReference type="EMBL" id="LCKX01000016">
    <property type="protein sequence ID" value="KKU07065.1"/>
    <property type="molecule type" value="Genomic_DNA"/>
</dbReference>
<comment type="subunit">
    <text evidence="9">Homodimer, may be a subunit of the RNA degradosome.</text>
</comment>
<dbReference type="HAMAP" id="MF_01491">
    <property type="entry name" value="RNase_J_bact"/>
    <property type="match status" value="1"/>
</dbReference>
<evidence type="ECO:0000256" key="1">
    <source>
        <dbReference type="ARBA" id="ARBA00022490"/>
    </source>
</evidence>
<dbReference type="SMART" id="SM00849">
    <property type="entry name" value="Lactamase_B"/>
    <property type="match status" value="1"/>
</dbReference>
<sequence length="621" mass="69634">MVQQGFNNRPSHGGGRGHNRPPNRNTRFQGRPPVHNNAHPIQPQQPRTPTGAPVTHASPHTFHPISGKPKVKVIHLGGLEEVGRNMSLVECEDDIVLIDMGLQFPEEDMPGIDYIIPNVSYLKGKEKNIRGLIITHGHYDHIGGIPHLMDKIGNPTIYTAPLSAGIIRKRQEDYPQAPQLKIALVNGNTKIQMGKHFVFEPFHINHNISDAFGIALYTPQGLILHTGDFKFDFTPVEDEPADLNRIALFGNQNPLLLMSDSTNAESPGHQISEKTVGEELERIITRTTGRIIIGTFASLLTRMQQILTIAEKTGRHVLLEGRSMQSNVEIAHELGYMKYKTGTIVDEKIWRRLPDNKAIVVCTGAQGERNAVLMRIANSEHRFIQLKKGDTVIFSSSVIPGNERTIQSLKDTFVRYGAKVIHNQLMDVHAGGHAKAEDLKLMLRLTKPRYFLPIHGNIFMRQTHAELAMQVGVPENNVFMPDNGQVVEFNEHGGRMTDSFVPADYVMVDGLGVGDVSQVVLRDRLMMSEDGMLVIIATIEKKTGQLVGNPDLISRGFIYMKENKELVEKTRMRAKKILKDSDPKSPAFEDYIKTKLRNDIGQFLYQQIKRRPLIIPVLIEV</sequence>
<comment type="cofactor">
    <cofactor evidence="12">
        <name>Zn(2+)</name>
        <dbReference type="ChEBI" id="CHEBI:29105"/>
    </cofactor>
    <text evidence="12">Binds 2 Zn(2+) ions per subunit. It is not clear if Zn(2+) or Mg(2+) is physiologically important.</text>
</comment>
<accession>A0A0G1QEI0</accession>
<keyword evidence="8 9" id="KW-0694">RNA-binding</keyword>
<keyword evidence="7 9" id="KW-0269">Exonuclease</keyword>
<dbReference type="GO" id="GO:0004521">
    <property type="term" value="F:RNA endonuclease activity"/>
    <property type="evidence" value="ECO:0007669"/>
    <property type="project" value="UniProtKB-UniRule"/>
</dbReference>
<evidence type="ECO:0000259" key="14">
    <source>
        <dbReference type="SMART" id="SM00849"/>
    </source>
</evidence>